<comment type="caution">
    <text evidence="3">The sequence shown here is derived from an EMBL/GenBank/DDBJ whole genome shotgun (WGS) entry which is preliminary data.</text>
</comment>
<dbReference type="RefSeq" id="WP_387347412.1">
    <property type="nucleotide sequence ID" value="NZ_JBIAXI010000037.1"/>
</dbReference>
<dbReference type="Pfam" id="PF02604">
    <property type="entry name" value="PhdYeFM_antitox"/>
    <property type="match status" value="1"/>
</dbReference>
<evidence type="ECO:0000256" key="2">
    <source>
        <dbReference type="RuleBase" id="RU362080"/>
    </source>
</evidence>
<sequence>MTTLPLGEARDALSALVDQVERTHDRVTITRHGRPSAVLISAEDLDALEETLDILSTPGALAEIRAAQKEIHRGDAVDAAGIAEIIARREEAER</sequence>
<dbReference type="NCBIfam" id="TIGR01552">
    <property type="entry name" value="phd_fam"/>
    <property type="match status" value="1"/>
</dbReference>
<organism evidence="3 4">
    <name type="scientific">Microtetraspora fusca</name>
    <dbReference type="NCBI Taxonomy" id="1997"/>
    <lineage>
        <taxon>Bacteria</taxon>
        <taxon>Bacillati</taxon>
        <taxon>Actinomycetota</taxon>
        <taxon>Actinomycetes</taxon>
        <taxon>Streptosporangiales</taxon>
        <taxon>Streptosporangiaceae</taxon>
        <taxon>Microtetraspora</taxon>
    </lineage>
</organism>
<dbReference type="EMBL" id="JBIAXI010000037">
    <property type="protein sequence ID" value="MFF4778813.1"/>
    <property type="molecule type" value="Genomic_DNA"/>
</dbReference>
<dbReference type="InterPro" id="IPR036165">
    <property type="entry name" value="YefM-like_sf"/>
</dbReference>
<comment type="function">
    <text evidence="2">Antitoxin component of a type II toxin-antitoxin (TA) system.</text>
</comment>
<dbReference type="Gene3D" id="3.40.1620.10">
    <property type="entry name" value="YefM-like domain"/>
    <property type="match status" value="1"/>
</dbReference>
<evidence type="ECO:0000256" key="1">
    <source>
        <dbReference type="ARBA" id="ARBA00009981"/>
    </source>
</evidence>
<name>A0ABW6VIM8_MICFU</name>
<dbReference type="PANTHER" id="PTHR33713">
    <property type="entry name" value="ANTITOXIN YAFN-RELATED"/>
    <property type="match status" value="1"/>
</dbReference>
<keyword evidence="4" id="KW-1185">Reference proteome</keyword>
<evidence type="ECO:0000313" key="4">
    <source>
        <dbReference type="Proteomes" id="UP001602119"/>
    </source>
</evidence>
<reference evidence="3 4" key="1">
    <citation type="submission" date="2024-10" db="EMBL/GenBank/DDBJ databases">
        <title>The Natural Products Discovery Center: Release of the First 8490 Sequenced Strains for Exploring Actinobacteria Biosynthetic Diversity.</title>
        <authorList>
            <person name="Kalkreuter E."/>
            <person name="Kautsar S.A."/>
            <person name="Yang D."/>
            <person name="Bader C.D."/>
            <person name="Teijaro C.N."/>
            <person name="Fluegel L."/>
            <person name="Davis C.M."/>
            <person name="Simpson J.R."/>
            <person name="Lauterbach L."/>
            <person name="Steele A.D."/>
            <person name="Gui C."/>
            <person name="Meng S."/>
            <person name="Li G."/>
            <person name="Viehrig K."/>
            <person name="Ye F."/>
            <person name="Su P."/>
            <person name="Kiefer A.F."/>
            <person name="Nichols A."/>
            <person name="Cepeda A.J."/>
            <person name="Yan W."/>
            <person name="Fan B."/>
            <person name="Jiang Y."/>
            <person name="Adhikari A."/>
            <person name="Zheng C.-J."/>
            <person name="Schuster L."/>
            <person name="Cowan T.M."/>
            <person name="Smanski M.J."/>
            <person name="Chevrette M.G."/>
            <person name="De Carvalho L.P.S."/>
            <person name="Shen B."/>
        </authorList>
    </citation>
    <scope>NUCLEOTIDE SEQUENCE [LARGE SCALE GENOMIC DNA]</scope>
    <source>
        <strain evidence="3 4">NPDC001281</strain>
    </source>
</reference>
<dbReference type="Proteomes" id="UP001602119">
    <property type="component" value="Unassembled WGS sequence"/>
</dbReference>
<dbReference type="InterPro" id="IPR051405">
    <property type="entry name" value="phD/YefM_antitoxin"/>
</dbReference>
<dbReference type="Gene3D" id="1.10.1220.170">
    <property type="match status" value="1"/>
</dbReference>
<accession>A0ABW6VIM8</accession>
<dbReference type="PANTHER" id="PTHR33713:SF10">
    <property type="entry name" value="ANTITOXIN YAFN"/>
    <property type="match status" value="1"/>
</dbReference>
<dbReference type="InterPro" id="IPR006442">
    <property type="entry name" value="Antitoxin_Phd/YefM"/>
</dbReference>
<protein>
    <recommendedName>
        <fullName evidence="2">Antitoxin</fullName>
    </recommendedName>
</protein>
<comment type="similarity">
    <text evidence="1 2">Belongs to the phD/YefM antitoxin family.</text>
</comment>
<dbReference type="SUPFAM" id="SSF143120">
    <property type="entry name" value="YefM-like"/>
    <property type="match status" value="1"/>
</dbReference>
<evidence type="ECO:0000313" key="3">
    <source>
        <dbReference type="EMBL" id="MFF4778813.1"/>
    </source>
</evidence>
<gene>
    <name evidence="3" type="ORF">ACFY05_38905</name>
</gene>
<proteinExistence type="inferred from homology"/>